<evidence type="ECO:0008006" key="2">
    <source>
        <dbReference type="Google" id="ProtNLM"/>
    </source>
</evidence>
<dbReference type="SUPFAM" id="SSF88723">
    <property type="entry name" value="PIN domain-like"/>
    <property type="match status" value="1"/>
</dbReference>
<comment type="caution">
    <text evidence="1">The sequence shown here is derived from an EMBL/GenBank/DDBJ whole genome shotgun (WGS) entry which is preliminary data.</text>
</comment>
<dbReference type="EMBL" id="BART01038344">
    <property type="protein sequence ID" value="GAH05407.1"/>
    <property type="molecule type" value="Genomic_DNA"/>
</dbReference>
<organism evidence="1">
    <name type="scientific">marine sediment metagenome</name>
    <dbReference type="NCBI Taxonomy" id="412755"/>
    <lineage>
        <taxon>unclassified sequences</taxon>
        <taxon>metagenomes</taxon>
        <taxon>ecological metagenomes</taxon>
    </lineage>
</organism>
<dbReference type="AlphaFoldDB" id="X1CCU0"/>
<dbReference type="InterPro" id="IPR044153">
    <property type="entry name" value="PIN_Pae0151-like"/>
</dbReference>
<accession>X1CCU0</accession>
<gene>
    <name evidence="1" type="ORF">S01H4_63647</name>
</gene>
<protein>
    <recommendedName>
        <fullName evidence="2">PIN domain-containing protein</fullName>
    </recommendedName>
</protein>
<name>X1CCU0_9ZZZZ</name>
<feature type="non-terminal residue" evidence="1">
    <location>
        <position position="1"/>
    </location>
</feature>
<sequence length="69" mass="7867">QAIESAVAIPDEYISGKELYKEAFALGCFTQKPTYDMYFVVLARRNNGYLMTMDISLKKVAKKNSIRLI</sequence>
<dbReference type="InterPro" id="IPR029060">
    <property type="entry name" value="PIN-like_dom_sf"/>
</dbReference>
<evidence type="ECO:0000313" key="1">
    <source>
        <dbReference type="EMBL" id="GAH05407.1"/>
    </source>
</evidence>
<proteinExistence type="predicted"/>
<dbReference type="CDD" id="cd09873">
    <property type="entry name" value="PIN_Pae0151-like"/>
    <property type="match status" value="1"/>
</dbReference>
<reference evidence="1" key="1">
    <citation type="journal article" date="2014" name="Front. Microbiol.">
        <title>High frequency of phylogenetically diverse reductive dehalogenase-homologous genes in deep subseafloor sedimentary metagenomes.</title>
        <authorList>
            <person name="Kawai M."/>
            <person name="Futagami T."/>
            <person name="Toyoda A."/>
            <person name="Takaki Y."/>
            <person name="Nishi S."/>
            <person name="Hori S."/>
            <person name="Arai W."/>
            <person name="Tsubouchi T."/>
            <person name="Morono Y."/>
            <person name="Uchiyama I."/>
            <person name="Ito T."/>
            <person name="Fujiyama A."/>
            <person name="Inagaki F."/>
            <person name="Takami H."/>
        </authorList>
    </citation>
    <scope>NUCLEOTIDE SEQUENCE</scope>
    <source>
        <strain evidence="1">Expedition CK06-06</strain>
    </source>
</reference>